<evidence type="ECO:0000313" key="8">
    <source>
        <dbReference type="EMBL" id="MBB6478135.1"/>
    </source>
</evidence>
<gene>
    <name evidence="8" type="ORF">HNR45_001196</name>
</gene>
<dbReference type="Pfam" id="PF13241">
    <property type="entry name" value="NAD_binding_7"/>
    <property type="match status" value="1"/>
</dbReference>
<evidence type="ECO:0000313" key="9">
    <source>
        <dbReference type="Proteomes" id="UP000591941"/>
    </source>
</evidence>
<name>A0A841R2M1_9FIRM</name>
<comment type="caution">
    <text evidence="8">The sequence shown here is derived from an EMBL/GenBank/DDBJ whole genome shotgun (WGS) entry which is preliminary data.</text>
</comment>
<feature type="domain" description="Sirohaem synthase dimerisation" evidence="7">
    <location>
        <begin position="151"/>
        <end position="199"/>
    </location>
</feature>
<dbReference type="Pfam" id="PF10414">
    <property type="entry name" value="CysG_dimeriser"/>
    <property type="match status" value="1"/>
</dbReference>
<dbReference type="InterPro" id="IPR019478">
    <property type="entry name" value="Sirohaem_synthase_dimer_dom"/>
</dbReference>
<dbReference type="GeneID" id="93486457"/>
<dbReference type="InterPro" id="IPR028161">
    <property type="entry name" value="Met8-like"/>
</dbReference>
<dbReference type="InterPro" id="IPR006367">
    <property type="entry name" value="Sirohaem_synthase_N"/>
</dbReference>
<keyword evidence="3" id="KW-0560">Oxidoreductase</keyword>
<dbReference type="EC" id="1.3.1.76" evidence="2"/>
<organism evidence="8 9">
    <name type="scientific">Negativicoccus succinicivorans</name>
    <dbReference type="NCBI Taxonomy" id="620903"/>
    <lineage>
        <taxon>Bacteria</taxon>
        <taxon>Bacillati</taxon>
        <taxon>Bacillota</taxon>
        <taxon>Negativicutes</taxon>
        <taxon>Veillonellales</taxon>
        <taxon>Veillonellaceae</taxon>
        <taxon>Negativicoccus</taxon>
    </lineage>
</organism>
<dbReference type="NCBIfam" id="TIGR01470">
    <property type="entry name" value="cysG_Nterm"/>
    <property type="match status" value="1"/>
</dbReference>
<evidence type="ECO:0000256" key="4">
    <source>
        <dbReference type="ARBA" id="ARBA00023027"/>
    </source>
</evidence>
<evidence type="ECO:0000259" key="7">
    <source>
        <dbReference type="Pfam" id="PF10414"/>
    </source>
</evidence>
<keyword evidence="9" id="KW-1185">Reference proteome</keyword>
<evidence type="ECO:0000256" key="1">
    <source>
        <dbReference type="ARBA" id="ARBA00005010"/>
    </source>
</evidence>
<evidence type="ECO:0000256" key="6">
    <source>
        <dbReference type="ARBA" id="ARBA00047561"/>
    </source>
</evidence>
<evidence type="ECO:0000256" key="5">
    <source>
        <dbReference type="ARBA" id="ARBA00023244"/>
    </source>
</evidence>
<dbReference type="GO" id="GO:0019354">
    <property type="term" value="P:siroheme biosynthetic process"/>
    <property type="evidence" value="ECO:0007669"/>
    <property type="project" value="UniProtKB-UniPathway"/>
</dbReference>
<dbReference type="OrthoDB" id="9773765at2"/>
<dbReference type="GO" id="GO:0004325">
    <property type="term" value="F:ferrochelatase activity"/>
    <property type="evidence" value="ECO:0007669"/>
    <property type="project" value="InterPro"/>
</dbReference>
<dbReference type="PANTHER" id="PTHR35330">
    <property type="entry name" value="SIROHEME BIOSYNTHESIS PROTEIN MET8"/>
    <property type="match status" value="1"/>
</dbReference>
<protein>
    <recommendedName>
        <fullName evidence="2">precorrin-2 dehydrogenase</fullName>
        <ecNumber evidence="2">1.3.1.76</ecNumber>
    </recommendedName>
</protein>
<accession>A0A841R2M1</accession>
<comment type="pathway">
    <text evidence="1">Porphyrin-containing compound metabolism; siroheme biosynthesis; sirohydrochlorin from precorrin-2: step 1/1.</text>
</comment>
<keyword evidence="4" id="KW-0520">NAD</keyword>
<dbReference type="SUPFAM" id="SSF51735">
    <property type="entry name" value="NAD(P)-binding Rossmann-fold domains"/>
    <property type="match status" value="1"/>
</dbReference>
<comment type="catalytic activity">
    <reaction evidence="6">
        <text>precorrin-2 + NAD(+) = sirohydrochlorin + NADH + 2 H(+)</text>
        <dbReference type="Rhea" id="RHEA:15613"/>
        <dbReference type="ChEBI" id="CHEBI:15378"/>
        <dbReference type="ChEBI" id="CHEBI:57540"/>
        <dbReference type="ChEBI" id="CHEBI:57945"/>
        <dbReference type="ChEBI" id="CHEBI:58351"/>
        <dbReference type="ChEBI" id="CHEBI:58827"/>
        <dbReference type="EC" id="1.3.1.76"/>
    </reaction>
</comment>
<dbReference type="EMBL" id="JACHHI010000005">
    <property type="protein sequence ID" value="MBB6478135.1"/>
    <property type="molecule type" value="Genomic_DNA"/>
</dbReference>
<keyword evidence="5" id="KW-0627">Porphyrin biosynthesis</keyword>
<evidence type="ECO:0000256" key="3">
    <source>
        <dbReference type="ARBA" id="ARBA00023002"/>
    </source>
</evidence>
<dbReference type="Proteomes" id="UP000591941">
    <property type="component" value="Unassembled WGS sequence"/>
</dbReference>
<dbReference type="RefSeq" id="WP_159823262.1">
    <property type="nucleotide sequence ID" value="NZ_CABWNB010000004.1"/>
</dbReference>
<dbReference type="Gene3D" id="3.40.50.720">
    <property type="entry name" value="NAD(P)-binding Rossmann-like Domain"/>
    <property type="match status" value="1"/>
</dbReference>
<dbReference type="PANTHER" id="PTHR35330:SF1">
    <property type="entry name" value="SIROHEME BIOSYNTHESIS PROTEIN MET8"/>
    <property type="match status" value="1"/>
</dbReference>
<reference evidence="8 9" key="1">
    <citation type="submission" date="2020-08" db="EMBL/GenBank/DDBJ databases">
        <title>Genomic Encyclopedia of Type Strains, Phase IV (KMG-IV): sequencing the most valuable type-strain genomes for metagenomic binning, comparative biology and taxonomic classification.</title>
        <authorList>
            <person name="Goeker M."/>
        </authorList>
    </citation>
    <scope>NUCLEOTIDE SEQUENCE [LARGE SCALE GENOMIC DNA]</scope>
    <source>
        <strain evidence="8 9">DSM 21255</strain>
    </source>
</reference>
<sequence length="214" mass="23221">MKPNGVAAVLDVAHRRVVCVGAGPVAVRKLRKVMGKAQTVIVIAPKAEPMIRDWHEAGQLIWYPRTFAADDVQQGDIVISAAGAQVSALVKTAAHTKGAWLNDAVNAAEGDLMLPANWESGSLTGTVTSQGAMPRLVALLTRDLEKQYADIGAFAAELAPLRQKVRELLPQSAERQAFWRMYLPDDTLERIRRGEKEIIKGEILHAIGRLGAES</sequence>
<dbReference type="InterPro" id="IPR036291">
    <property type="entry name" value="NAD(P)-bd_dom_sf"/>
</dbReference>
<dbReference type="AlphaFoldDB" id="A0A841R2M1"/>
<dbReference type="UniPathway" id="UPA00262">
    <property type="reaction ID" value="UER00222"/>
</dbReference>
<evidence type="ECO:0000256" key="2">
    <source>
        <dbReference type="ARBA" id="ARBA00012400"/>
    </source>
</evidence>
<proteinExistence type="predicted"/>
<dbReference type="GO" id="GO:0043115">
    <property type="term" value="F:precorrin-2 dehydrogenase activity"/>
    <property type="evidence" value="ECO:0007669"/>
    <property type="project" value="UniProtKB-EC"/>
</dbReference>
<dbReference type="SUPFAM" id="SSF75615">
    <property type="entry name" value="Siroheme synthase middle domains-like"/>
    <property type="match status" value="1"/>
</dbReference>